<dbReference type="GO" id="GO:0046933">
    <property type="term" value="F:proton-transporting ATP synthase activity, rotational mechanism"/>
    <property type="evidence" value="ECO:0007669"/>
    <property type="project" value="InterPro"/>
</dbReference>
<evidence type="ECO:0000256" key="3">
    <source>
        <dbReference type="ARBA" id="ARBA00022448"/>
    </source>
</evidence>
<evidence type="ECO:0000256" key="6">
    <source>
        <dbReference type="ARBA" id="ARBA00023136"/>
    </source>
</evidence>
<sequence length="303" mass="36127">MDLKKVETKLNNLKTIQQRLNNEKNILLIDMIKQNALLNYYVKNALWNQNIISLLQTEYKIKNNLINENKTSKNKLINKLKDFISQPKELWIYVTEEQKYSTDSYSRYEKHILNNIKKKTADFITIGDRAKEFCSQNKLSVIYNVDQKQTISKLSWILTLIIKFLFSQYNYQSLHFVINSNKNKDNNFTILPLTKFNVNSLSETENKFDLTNIKEFKIFPDIDNYIQTQIDNFIENSIQSLLVESSFYKTKNELIKTNKTINEVDEEVKKLNKKIIRIKREKEIEEIVLLTSNNKRFLIRRDQ</sequence>
<gene>
    <name evidence="10" type="ORF">MCAPa_0250</name>
</gene>
<reference evidence="10 11" key="1">
    <citation type="submission" date="2014-02" db="EMBL/GenBank/DDBJ databases">
        <title>Genome sequence of Mycoplasma capricolum subsp. capricolum strain 14232.</title>
        <authorList>
            <person name="Sirand-Pugnet P."/>
            <person name="Breton M."/>
            <person name="Dordet-Frisoni E."/>
            <person name="Baranowski E."/>
            <person name="Barre A."/>
            <person name="Couture C."/>
            <person name="Dupuy V."/>
            <person name="Gaurivaud P."/>
            <person name="Jacob D."/>
            <person name="Lemaitre C."/>
            <person name="Manso-Silvan L."/>
            <person name="Nikolski M."/>
            <person name="Nouvel L.-X."/>
            <person name="Poumarat F."/>
            <person name="Tardy F."/>
            <person name="Thebault P."/>
            <person name="Theil S."/>
            <person name="Citti C."/>
            <person name="Thiaucourt F."/>
            <person name="Blanchard A."/>
        </authorList>
    </citation>
    <scope>NUCLEOTIDE SEQUENCE [LARGE SCALE GENOMIC DNA]</scope>
    <source>
        <strain evidence="10 11">14232</strain>
    </source>
</reference>
<evidence type="ECO:0000256" key="9">
    <source>
        <dbReference type="SAM" id="Coils"/>
    </source>
</evidence>
<keyword evidence="7" id="KW-0139">CF(1)</keyword>
<accession>A0A084ESL4</accession>
<dbReference type="NCBIfam" id="NF045933">
    <property type="entry name" value="MSC_0622_gamma"/>
    <property type="match status" value="1"/>
</dbReference>
<evidence type="ECO:0000313" key="11">
    <source>
        <dbReference type="Proteomes" id="UP000028533"/>
    </source>
</evidence>
<keyword evidence="9" id="KW-0175">Coiled coil</keyword>
<dbReference type="SUPFAM" id="SSF52943">
    <property type="entry name" value="ATP synthase (F1-ATPase), gamma subunit"/>
    <property type="match status" value="1"/>
</dbReference>
<evidence type="ECO:0008006" key="12">
    <source>
        <dbReference type="Google" id="ProtNLM"/>
    </source>
</evidence>
<evidence type="ECO:0000256" key="4">
    <source>
        <dbReference type="ARBA" id="ARBA00022781"/>
    </source>
</evidence>
<comment type="subcellular location">
    <subcellularLocation>
        <location evidence="1">Membrane</location>
        <topology evidence="1">Peripheral membrane protein</topology>
    </subcellularLocation>
</comment>
<dbReference type="RefSeq" id="WP_011387240.1">
    <property type="nucleotide sequence ID" value="NZ_JFDO01000003.1"/>
</dbReference>
<dbReference type="GO" id="GO:0045259">
    <property type="term" value="C:proton-transporting ATP synthase complex"/>
    <property type="evidence" value="ECO:0007669"/>
    <property type="project" value="UniProtKB-KW"/>
</dbReference>
<proteinExistence type="inferred from homology"/>
<evidence type="ECO:0000256" key="2">
    <source>
        <dbReference type="ARBA" id="ARBA00007681"/>
    </source>
</evidence>
<evidence type="ECO:0000256" key="5">
    <source>
        <dbReference type="ARBA" id="ARBA00023065"/>
    </source>
</evidence>
<protein>
    <recommendedName>
        <fullName evidence="12">ATP synthase gamma chain</fullName>
    </recommendedName>
</protein>
<evidence type="ECO:0000256" key="8">
    <source>
        <dbReference type="ARBA" id="ARBA00023310"/>
    </source>
</evidence>
<keyword evidence="3" id="KW-0813">Transport</keyword>
<organism evidence="10 11">
    <name type="scientific">Mycoplasma capricolum subsp. capricolum 14232</name>
    <dbReference type="NCBI Taxonomy" id="1188238"/>
    <lineage>
        <taxon>Bacteria</taxon>
        <taxon>Bacillati</taxon>
        <taxon>Mycoplasmatota</taxon>
        <taxon>Mollicutes</taxon>
        <taxon>Mycoplasmataceae</taxon>
        <taxon>Mycoplasma</taxon>
    </lineage>
</organism>
<feature type="coiled-coil region" evidence="9">
    <location>
        <begin position="254"/>
        <end position="281"/>
    </location>
</feature>
<dbReference type="GeneID" id="23778689"/>
<evidence type="ECO:0000313" key="10">
    <source>
        <dbReference type="EMBL" id="KEZ20956.1"/>
    </source>
</evidence>
<keyword evidence="6" id="KW-0472">Membrane</keyword>
<comment type="similarity">
    <text evidence="2">Belongs to the ATPase gamma chain family.</text>
</comment>
<evidence type="ECO:0000256" key="1">
    <source>
        <dbReference type="ARBA" id="ARBA00004170"/>
    </source>
</evidence>
<dbReference type="Gene3D" id="3.40.1380.10">
    <property type="match status" value="1"/>
</dbReference>
<evidence type="ECO:0000256" key="7">
    <source>
        <dbReference type="ARBA" id="ARBA00023196"/>
    </source>
</evidence>
<dbReference type="Proteomes" id="UP000028533">
    <property type="component" value="Unassembled WGS sequence"/>
</dbReference>
<keyword evidence="5" id="KW-0406">Ion transport</keyword>
<dbReference type="EMBL" id="JFDO01000003">
    <property type="protein sequence ID" value="KEZ20956.1"/>
    <property type="molecule type" value="Genomic_DNA"/>
</dbReference>
<comment type="caution">
    <text evidence="10">The sequence shown here is derived from an EMBL/GenBank/DDBJ whole genome shotgun (WGS) entry which is preliminary data.</text>
</comment>
<dbReference type="AlphaFoldDB" id="A0A084ESL4"/>
<name>A0A084ESL4_MYCCA</name>
<dbReference type="InterPro" id="IPR035968">
    <property type="entry name" value="ATP_synth_F1_ATPase_gsu"/>
</dbReference>
<keyword evidence="8" id="KW-0066">ATP synthesis</keyword>
<keyword evidence="4" id="KW-0375">Hydrogen ion transport</keyword>